<dbReference type="PANTHER" id="PTHR13847">
    <property type="entry name" value="SARCOSINE DEHYDROGENASE-RELATED"/>
    <property type="match status" value="1"/>
</dbReference>
<proteinExistence type="predicted"/>
<dbReference type="Proteomes" id="UP000436088">
    <property type="component" value="Unassembled WGS sequence"/>
</dbReference>
<organism evidence="2 3">
    <name type="scientific">Hibiscus syriacus</name>
    <name type="common">Rose of Sharon</name>
    <dbReference type="NCBI Taxonomy" id="106335"/>
    <lineage>
        <taxon>Eukaryota</taxon>
        <taxon>Viridiplantae</taxon>
        <taxon>Streptophyta</taxon>
        <taxon>Embryophyta</taxon>
        <taxon>Tracheophyta</taxon>
        <taxon>Spermatophyta</taxon>
        <taxon>Magnoliopsida</taxon>
        <taxon>eudicotyledons</taxon>
        <taxon>Gunneridae</taxon>
        <taxon>Pentapetalae</taxon>
        <taxon>rosids</taxon>
        <taxon>malvids</taxon>
        <taxon>Malvales</taxon>
        <taxon>Malvaceae</taxon>
        <taxon>Malvoideae</taxon>
        <taxon>Hibiscus</taxon>
    </lineage>
</organism>
<dbReference type="SUPFAM" id="SSF51905">
    <property type="entry name" value="FAD/NAD(P)-binding domain"/>
    <property type="match status" value="1"/>
</dbReference>
<feature type="domain" description="FAD dependent oxidoreductase" evidence="1">
    <location>
        <begin position="85"/>
        <end position="264"/>
    </location>
</feature>
<dbReference type="GO" id="GO:0005737">
    <property type="term" value="C:cytoplasm"/>
    <property type="evidence" value="ECO:0007669"/>
    <property type="project" value="TreeGrafter"/>
</dbReference>
<evidence type="ECO:0000259" key="1">
    <source>
        <dbReference type="Pfam" id="PF01266"/>
    </source>
</evidence>
<comment type="caution">
    <text evidence="2">The sequence shown here is derived from an EMBL/GenBank/DDBJ whole genome shotgun (WGS) entry which is preliminary data.</text>
</comment>
<gene>
    <name evidence="2" type="ORF">F3Y22_tig00110744pilonHSYRG00242</name>
</gene>
<sequence>MTVTFSSATLSPAGLFLRPSHYHPKFSTSIRCCSSLPQSMDDRQQPQATKRVVVCGGGVIGCAASGKAGGFLALDWCDGGPVESLATLLNTAVKKYGAEVVIGKVDEVRVEEGRVESVVLEGERVIELESVVLALGLGPESSICWLRCSEFMVFKTHSIVLEPKEPGEVYICGMSSEEGVPDDPEQIGNPVSIVMLKRVAKNVSSHLTEGEARVKAEQACFFLCTDSLPVIGELPGVKGCYVATGHSCRGILNGPATGAAVAALVVDGRATIVDLTRLSC</sequence>
<dbReference type="InterPro" id="IPR036188">
    <property type="entry name" value="FAD/NAD-bd_sf"/>
</dbReference>
<dbReference type="PANTHER" id="PTHR13847:SF150">
    <property type="entry name" value="OXIDOREDUCTASE TDA3-RELATED"/>
    <property type="match status" value="1"/>
</dbReference>
<name>A0A6A2ZVE3_HIBSY</name>
<dbReference type="Gene3D" id="3.50.50.60">
    <property type="entry name" value="FAD/NAD(P)-binding domain"/>
    <property type="match status" value="2"/>
</dbReference>
<dbReference type="AlphaFoldDB" id="A0A6A2ZVE3"/>
<dbReference type="InterPro" id="IPR006076">
    <property type="entry name" value="FAD-dep_OxRdtase"/>
</dbReference>
<evidence type="ECO:0000313" key="2">
    <source>
        <dbReference type="EMBL" id="KAE8695112.1"/>
    </source>
</evidence>
<dbReference type="EMBL" id="VEPZ02001095">
    <property type="protein sequence ID" value="KAE8695112.1"/>
    <property type="molecule type" value="Genomic_DNA"/>
</dbReference>
<reference evidence="2" key="1">
    <citation type="submission" date="2019-09" db="EMBL/GenBank/DDBJ databases">
        <title>Draft genome information of white flower Hibiscus syriacus.</title>
        <authorList>
            <person name="Kim Y.-M."/>
        </authorList>
    </citation>
    <scope>NUCLEOTIDE SEQUENCE [LARGE SCALE GENOMIC DNA]</scope>
    <source>
        <strain evidence="2">YM2019G1</strain>
    </source>
</reference>
<evidence type="ECO:0000313" key="3">
    <source>
        <dbReference type="Proteomes" id="UP000436088"/>
    </source>
</evidence>
<accession>A0A6A2ZVE3</accession>
<dbReference type="Pfam" id="PF01266">
    <property type="entry name" value="DAO"/>
    <property type="match status" value="1"/>
</dbReference>
<protein>
    <submittedName>
        <fullName evidence="2">Myb domain protein 73</fullName>
    </submittedName>
</protein>
<keyword evidence="3" id="KW-1185">Reference proteome</keyword>